<dbReference type="InterPro" id="IPR006925">
    <property type="entry name" value="Vps16_C"/>
</dbReference>
<dbReference type="GO" id="GO:0030897">
    <property type="term" value="C:HOPS complex"/>
    <property type="evidence" value="ECO:0007669"/>
    <property type="project" value="TreeGrafter"/>
</dbReference>
<sequence>MKEVGEYCVDRVMSFDERISFENIKDQRGVLRCVAAGFGGPIAWMRTDLLFNSGPIIELYASKGGPRMGLINVSDYHKDIVEMGWNDDEQLVIILKNALIFSYDLFGEQKLKLDLSEDFKKETILDAKVFGSGYVLYSNKKSFYCVIECELYNVTPRTSIDKPLSWVVVEPDPGNDYSLRLIVSESSALSVFGLSKPNPSVPRKEGYRLLALSPSKKYLAAYSEAHVIWIFDSEFSKELVSFTTNAKYYPDEFLWCGEVGVVCNWRINNVLLLVGMTGDYVKYQDNQPSYLFPECDGLRIYTIDSCEFMFPVPISILKVFHKHIERNPGATLFSAAQLFKKEKVCVEDTMQELKKGPLLQAIEIIMDAAANEWDVSLQKELLKAVTFGINYLDKATASIERLRETTKSLRVLNAMRKFGIPLSNIQYKILTPQVLIDRLIYRSQYVLAHEICQYLGLRTDKVLLRWAKKRVSTFCVGESDEDIAKSIKNRLKNAEGVSFASISLEAYRIGREDLAVMLLDAEPNADDQIPLLVHMRKYEMAIEKAIQSGDTNLIFMALSVFRYDTEQGMGNTMDFENLLRRLRPARAIWTQYCKATNLETLIKMYGKEKLPIEVARFQLYQGYYEDNPEETQTRLRLIADMLKKSSSNRVEARLTEDELALYKVQLELEESLGVKFVGSSLTNTLYRAILMGASKRAKKIRADFKVPNKRWWWIKVRALAETGRWEALRSFSNPNKHPSPIGYKPFVEACIQNGNSAEAVYYMQFLPNDEIKVTFYVQLQAWNEALEAAENVELSDNIFHLMKSKVKDPIILKKIESLYQKQRS</sequence>
<dbReference type="InterPro" id="IPR016534">
    <property type="entry name" value="VPS16"/>
</dbReference>
<dbReference type="PANTHER" id="PTHR12811">
    <property type="entry name" value="VACUOLAR PROTEIN SORTING VPS16"/>
    <property type="match status" value="1"/>
</dbReference>
<comment type="similarity">
    <text evidence="1 2">Belongs to the VPS16 family.</text>
</comment>
<evidence type="ECO:0000256" key="1">
    <source>
        <dbReference type="ARBA" id="ARBA00009250"/>
    </source>
</evidence>
<proteinExistence type="inferred from homology"/>
<dbReference type="Pfam" id="PF04841">
    <property type="entry name" value="Vps16_N"/>
    <property type="match status" value="1"/>
</dbReference>
<evidence type="ECO:0008006" key="6">
    <source>
        <dbReference type="Google" id="ProtNLM"/>
    </source>
</evidence>
<name>A0A6B2KXS8_9EUKA</name>
<evidence type="ECO:0000256" key="2">
    <source>
        <dbReference type="PIRNR" id="PIRNR007949"/>
    </source>
</evidence>
<evidence type="ECO:0000259" key="4">
    <source>
        <dbReference type="Pfam" id="PF04841"/>
    </source>
</evidence>
<dbReference type="InterPro" id="IPR006926">
    <property type="entry name" value="Vps16_N"/>
</dbReference>
<feature type="domain" description="Vps16 C-terminal" evidence="3">
    <location>
        <begin position="497"/>
        <end position="803"/>
    </location>
</feature>
<evidence type="ECO:0000313" key="5">
    <source>
        <dbReference type="EMBL" id="NDV29554.1"/>
    </source>
</evidence>
<protein>
    <recommendedName>
        <fullName evidence="6">Vacuolar protein sorting-associated protein 16 homolog</fullName>
    </recommendedName>
</protein>
<dbReference type="GO" id="GO:0006886">
    <property type="term" value="P:intracellular protein transport"/>
    <property type="evidence" value="ECO:0007669"/>
    <property type="project" value="InterPro"/>
</dbReference>
<dbReference type="GO" id="GO:0016197">
    <property type="term" value="P:endosomal transport"/>
    <property type="evidence" value="ECO:0007669"/>
    <property type="project" value="TreeGrafter"/>
</dbReference>
<organism evidence="5">
    <name type="scientific">Arcella intermedia</name>
    <dbReference type="NCBI Taxonomy" id="1963864"/>
    <lineage>
        <taxon>Eukaryota</taxon>
        <taxon>Amoebozoa</taxon>
        <taxon>Tubulinea</taxon>
        <taxon>Elardia</taxon>
        <taxon>Arcellinida</taxon>
        <taxon>Sphaerothecina</taxon>
        <taxon>Arcellidae</taxon>
        <taxon>Arcella</taxon>
    </lineage>
</organism>
<dbReference type="GO" id="GO:0042144">
    <property type="term" value="P:vacuole fusion, non-autophagic"/>
    <property type="evidence" value="ECO:0007669"/>
    <property type="project" value="TreeGrafter"/>
</dbReference>
<dbReference type="EMBL" id="GIBP01000585">
    <property type="protein sequence ID" value="NDV29554.1"/>
    <property type="molecule type" value="Transcribed_RNA"/>
</dbReference>
<reference evidence="5" key="1">
    <citation type="journal article" date="2020" name="J. Eukaryot. Microbiol.">
        <title>De novo Sequencing, Assembly and Annotation of the Transcriptome for the Free-Living Testate Amoeba Arcella intermedia.</title>
        <authorList>
            <person name="Ribeiro G.M."/>
            <person name="Porfirio-Sousa A.L."/>
            <person name="Maurer-Alcala X.X."/>
            <person name="Katz L.A."/>
            <person name="Lahr D.J.G."/>
        </authorList>
    </citation>
    <scope>NUCLEOTIDE SEQUENCE</scope>
</reference>
<dbReference type="GO" id="GO:0005765">
    <property type="term" value="C:lysosomal membrane"/>
    <property type="evidence" value="ECO:0007669"/>
    <property type="project" value="TreeGrafter"/>
</dbReference>
<dbReference type="GO" id="GO:0005768">
    <property type="term" value="C:endosome"/>
    <property type="evidence" value="ECO:0007669"/>
    <property type="project" value="TreeGrafter"/>
</dbReference>
<dbReference type="PANTHER" id="PTHR12811:SF0">
    <property type="entry name" value="VACUOLAR PROTEIN SORTING-ASSOCIATED PROTEIN 16 HOMOLOG"/>
    <property type="match status" value="1"/>
</dbReference>
<evidence type="ECO:0000259" key="3">
    <source>
        <dbReference type="Pfam" id="PF04840"/>
    </source>
</evidence>
<dbReference type="InterPro" id="IPR038132">
    <property type="entry name" value="Vps16_C_sf"/>
</dbReference>
<feature type="domain" description="Vps16 N-terminal" evidence="4">
    <location>
        <begin position="34"/>
        <end position="396"/>
    </location>
</feature>
<dbReference type="GO" id="GO:0003779">
    <property type="term" value="F:actin binding"/>
    <property type="evidence" value="ECO:0007669"/>
    <property type="project" value="TreeGrafter"/>
</dbReference>
<dbReference type="PIRSF" id="PIRSF007949">
    <property type="entry name" value="VPS16"/>
    <property type="match status" value="1"/>
</dbReference>
<dbReference type="Pfam" id="PF04840">
    <property type="entry name" value="Vps16_C"/>
    <property type="match status" value="1"/>
</dbReference>
<accession>A0A6B2KXS8</accession>
<dbReference type="AlphaFoldDB" id="A0A6B2KXS8"/>
<dbReference type="Gene3D" id="1.10.150.780">
    <property type="entry name" value="Vps16, C-terminal region"/>
    <property type="match status" value="1"/>
</dbReference>